<accession>A0AAW7X2F3</accession>
<dbReference type="GeneID" id="98614603"/>
<proteinExistence type="predicted"/>
<dbReference type="EMBL" id="JAUOPB010000002">
    <property type="protein sequence ID" value="MDO6421660.1"/>
    <property type="molecule type" value="Genomic_DNA"/>
</dbReference>
<comment type="caution">
    <text evidence="1">The sequence shown here is derived from an EMBL/GenBank/DDBJ whole genome shotgun (WGS) entry which is preliminary data.</text>
</comment>
<organism evidence="1 2">
    <name type="scientific">Saccharophagus degradans</name>
    <dbReference type="NCBI Taxonomy" id="86304"/>
    <lineage>
        <taxon>Bacteria</taxon>
        <taxon>Pseudomonadati</taxon>
        <taxon>Pseudomonadota</taxon>
        <taxon>Gammaproteobacteria</taxon>
        <taxon>Cellvibrionales</taxon>
        <taxon>Cellvibrionaceae</taxon>
        <taxon>Saccharophagus</taxon>
    </lineage>
</organism>
<protein>
    <submittedName>
        <fullName evidence="1">Uncharacterized protein</fullName>
    </submittedName>
</protein>
<reference evidence="1" key="1">
    <citation type="submission" date="2023-07" db="EMBL/GenBank/DDBJ databases">
        <title>Genome content predicts the carbon catabolic preferences of heterotrophic bacteria.</title>
        <authorList>
            <person name="Gralka M."/>
        </authorList>
    </citation>
    <scope>NUCLEOTIDE SEQUENCE</scope>
    <source>
        <strain evidence="1">I3M17_2</strain>
    </source>
</reference>
<dbReference type="AlphaFoldDB" id="A0AAW7X2F3"/>
<dbReference type="RefSeq" id="WP_011469439.1">
    <property type="nucleotide sequence ID" value="NZ_CP123764.1"/>
</dbReference>
<dbReference type="Proteomes" id="UP001169760">
    <property type="component" value="Unassembled WGS sequence"/>
</dbReference>
<evidence type="ECO:0000313" key="2">
    <source>
        <dbReference type="Proteomes" id="UP001169760"/>
    </source>
</evidence>
<gene>
    <name evidence="1" type="ORF">Q4521_04160</name>
</gene>
<name>A0AAW7X2F3_9GAMM</name>
<sequence>MRIHTQLDQSVVVSTNHHPVISTLEQHPASQIFDIAIQRMAEHSIELDVTLKDTQLSHNPALSSLLGCVIDCGVRTIPAEHAGSYDISEYELSFINPWRGEPLLLRGSIEMEKEHLAVFICELLLPNGLCVAQAQGTLLTAF</sequence>
<evidence type="ECO:0000313" key="1">
    <source>
        <dbReference type="EMBL" id="MDO6421660.1"/>
    </source>
</evidence>